<dbReference type="SUPFAM" id="SSF52540">
    <property type="entry name" value="P-loop containing nucleoside triphosphate hydrolases"/>
    <property type="match status" value="2"/>
</dbReference>
<sequence>MKNSPLDFQIATANHVLDAFRNGQHRVLVADEAGLGKTTVASEVVRQVRNLDGIFEDGIYCIVYVCCNLQIAQQNIDTLSDDGDTVDLAQSRLSMQHFVYYRKKTDLIKNGQDTLVLSLTPATSFQMTLGTGSADERALIYACLSLLPEFEDESRNGELSSMLQRDAYKGWGWYRSRYVELVNATDMREYRETIKKAMLSHIETSYKGTTIKTELMRLTSGEEVENRSSAGYWLIIALRKMFASISLEVLKPDLVIMDEFQKFSSLIVTGQDDTHDSEENMVAKKFFSNKETFILLLSATPYKPYTTIEELNETNNDEQYKDFHRLLNFLYENSENAPDVKIIWQSYSTALSHLGKTDLTELLEKHDTAEGMLYNVMGRTERQNTGIIKEMIPDISHCLTEGDINSYIQMQHLIDNCRSFGQRVFSAPTDYTKSAAFQLSFMDNYKLKDEIQKGWAAGARRKSNVDCLLLDKNFVENYKLTQYNNARLNFVIESIFGDKQHPTYVEQLLWVPTSHPYYTTGETIFTRNCDFSKYLVFSSWGMVPKMLASLISYESERRLYRRAYKGATYSDDVKVLLKDDNRTKGSAILNTVSTYLAGLYNPEMYFGKSLSEIKKAIKEIITERLESMDGERTNRISSIDIFLLMQAFDNNEDHVDRIYSDAADVLAEIAIASPASCLYRALCRTTQNDNKSYVKAMAEDAAKELVGIFNNRYGIAAVKLTCRSNEEYFLRVLDYCALGNLQATIDEFIHMIGETKPLEPIKNRIKESLVSAFRQPVGTIQGFTKDDKYSMRKHFAVDFGNTKQTEQAVTHATSVRSAFNSPFRPFVLSSTSIGQEGLDFHWYCRKMIHWNLPSNPQNLEQREGRINRYKCLSVRRNVAKAFGDKFSWNEMFESANQVLKQDNPAMVPYWFLPLNNEVFEGRKDLEYIERIIPIYPMSEENGRYRRLIEVLSLYRLTMGQPRQEELLQMLAGKVSDEDIEKLLFNLSPFKKDRNR</sequence>
<dbReference type="Pfam" id="PF00271">
    <property type="entry name" value="Helicase_C"/>
    <property type="match status" value="1"/>
</dbReference>
<organism evidence="2 3">
    <name type="scientific">Xylanibacter ruminicola</name>
    <name type="common">Prevotella ruminicola</name>
    <dbReference type="NCBI Taxonomy" id="839"/>
    <lineage>
        <taxon>Bacteria</taxon>
        <taxon>Pseudomonadati</taxon>
        <taxon>Bacteroidota</taxon>
        <taxon>Bacteroidia</taxon>
        <taxon>Bacteroidales</taxon>
        <taxon>Prevotellaceae</taxon>
        <taxon>Xylanibacter</taxon>
    </lineage>
</organism>
<feature type="domain" description="Helicase C-terminal" evidence="1">
    <location>
        <begin position="817"/>
        <end position="869"/>
    </location>
</feature>
<keyword evidence="2" id="KW-0378">Hydrolase</keyword>
<keyword evidence="2" id="KW-0347">Helicase</keyword>
<accession>A0A1M6SCV8</accession>
<reference evidence="2 3" key="1">
    <citation type="submission" date="2016-11" db="EMBL/GenBank/DDBJ databases">
        <authorList>
            <person name="Jaros S."/>
            <person name="Januszkiewicz K."/>
            <person name="Wedrychowicz H."/>
        </authorList>
    </citation>
    <scope>NUCLEOTIDE SEQUENCE [LARGE SCALE GENOMIC DNA]</scope>
    <source>
        <strain evidence="2 3">KHT3</strain>
    </source>
</reference>
<keyword evidence="2" id="KW-0067">ATP-binding</keyword>
<dbReference type="InterPro" id="IPR027417">
    <property type="entry name" value="P-loop_NTPase"/>
</dbReference>
<evidence type="ECO:0000313" key="2">
    <source>
        <dbReference type="EMBL" id="SHK42573.1"/>
    </source>
</evidence>
<dbReference type="RefSeq" id="WP_073204973.1">
    <property type="nucleotide sequence ID" value="NZ_FRBD01000003.1"/>
</dbReference>
<gene>
    <name evidence="2" type="ORF">SAMN05216463_103121</name>
</gene>
<dbReference type="Proteomes" id="UP000184130">
    <property type="component" value="Unassembled WGS sequence"/>
</dbReference>
<proteinExistence type="predicted"/>
<dbReference type="Gene3D" id="3.40.50.300">
    <property type="entry name" value="P-loop containing nucleotide triphosphate hydrolases"/>
    <property type="match status" value="2"/>
</dbReference>
<dbReference type="InterPro" id="IPR001650">
    <property type="entry name" value="Helicase_C-like"/>
</dbReference>
<dbReference type="AlphaFoldDB" id="A0A1M6SCV8"/>
<keyword evidence="2" id="KW-0547">Nucleotide-binding</keyword>
<dbReference type="OrthoDB" id="9814088at2"/>
<evidence type="ECO:0000259" key="1">
    <source>
        <dbReference type="Pfam" id="PF00271"/>
    </source>
</evidence>
<protein>
    <submittedName>
        <fullName evidence="2">Helicase conserved C-terminal domain-containing protein</fullName>
    </submittedName>
</protein>
<dbReference type="GO" id="GO:0004386">
    <property type="term" value="F:helicase activity"/>
    <property type="evidence" value="ECO:0007669"/>
    <property type="project" value="UniProtKB-KW"/>
</dbReference>
<evidence type="ECO:0000313" key="3">
    <source>
        <dbReference type="Proteomes" id="UP000184130"/>
    </source>
</evidence>
<dbReference type="EMBL" id="FRBD01000003">
    <property type="protein sequence ID" value="SHK42573.1"/>
    <property type="molecule type" value="Genomic_DNA"/>
</dbReference>
<name>A0A1M6SCV8_XYLRU</name>